<feature type="compositionally biased region" description="Basic and acidic residues" evidence="3">
    <location>
        <begin position="564"/>
        <end position="574"/>
    </location>
</feature>
<dbReference type="GO" id="GO:0019888">
    <property type="term" value="F:protein phosphatase regulator activity"/>
    <property type="evidence" value="ECO:0007669"/>
    <property type="project" value="TreeGrafter"/>
</dbReference>
<evidence type="ECO:0000256" key="1">
    <source>
        <dbReference type="ARBA" id="ARBA00006180"/>
    </source>
</evidence>
<feature type="region of interest" description="Disordered" evidence="3">
    <location>
        <begin position="659"/>
        <end position="693"/>
    </location>
</feature>
<feature type="compositionally biased region" description="Low complexity" evidence="3">
    <location>
        <begin position="91"/>
        <end position="102"/>
    </location>
</feature>
<keyword evidence="5" id="KW-1185">Reference proteome</keyword>
<proteinExistence type="inferred from homology"/>
<feature type="compositionally biased region" description="Acidic residues" evidence="3">
    <location>
        <begin position="73"/>
        <end position="83"/>
    </location>
</feature>
<reference evidence="4" key="1">
    <citation type="journal article" date="2023" name="Mol. Phylogenet. Evol.">
        <title>Genome-scale phylogeny and comparative genomics of the fungal order Sordariales.</title>
        <authorList>
            <person name="Hensen N."/>
            <person name="Bonometti L."/>
            <person name="Westerberg I."/>
            <person name="Brannstrom I.O."/>
            <person name="Guillou S."/>
            <person name="Cros-Aarteil S."/>
            <person name="Calhoun S."/>
            <person name="Haridas S."/>
            <person name="Kuo A."/>
            <person name="Mondo S."/>
            <person name="Pangilinan J."/>
            <person name="Riley R."/>
            <person name="LaButti K."/>
            <person name="Andreopoulos B."/>
            <person name="Lipzen A."/>
            <person name="Chen C."/>
            <person name="Yan M."/>
            <person name="Daum C."/>
            <person name="Ng V."/>
            <person name="Clum A."/>
            <person name="Steindorff A."/>
            <person name="Ohm R.A."/>
            <person name="Martin F."/>
            <person name="Silar P."/>
            <person name="Natvig D.O."/>
            <person name="Lalanne C."/>
            <person name="Gautier V."/>
            <person name="Ament-Velasquez S.L."/>
            <person name="Kruys A."/>
            <person name="Hutchinson M.I."/>
            <person name="Powell A.J."/>
            <person name="Barry K."/>
            <person name="Miller A.N."/>
            <person name="Grigoriev I.V."/>
            <person name="Debuchy R."/>
            <person name="Gladieux P."/>
            <person name="Hiltunen Thoren M."/>
            <person name="Johannesson H."/>
        </authorList>
    </citation>
    <scope>NUCLEOTIDE SEQUENCE</scope>
    <source>
        <strain evidence="4">CBS 359.72</strain>
    </source>
</reference>
<feature type="compositionally biased region" description="Low complexity" evidence="3">
    <location>
        <begin position="1064"/>
        <end position="1074"/>
    </location>
</feature>
<feature type="compositionally biased region" description="Basic and acidic residues" evidence="3">
    <location>
        <begin position="1083"/>
        <end position="1101"/>
    </location>
</feature>
<protein>
    <submittedName>
        <fullName evidence="4">SIT4 phosphatase-associated protein-domain-containing protein</fullName>
    </submittedName>
</protein>
<feature type="compositionally biased region" description="Polar residues" evidence="3">
    <location>
        <begin position="659"/>
        <end position="671"/>
    </location>
</feature>
<dbReference type="PANTHER" id="PTHR12634">
    <property type="entry name" value="SIT4 YEAST -ASSOCIATING PROTEIN-RELATED"/>
    <property type="match status" value="1"/>
</dbReference>
<accession>A0AAN7CMN7</accession>
<comment type="similarity">
    <text evidence="1">Belongs to the SAPS family.</text>
</comment>
<keyword evidence="2" id="KW-0131">Cell cycle</keyword>
<feature type="compositionally biased region" description="Polar residues" evidence="3">
    <location>
        <begin position="1163"/>
        <end position="1173"/>
    </location>
</feature>
<sequence length="1268" mass="137377">MFWRFGGYANVSTIDTILEREHFELEELLDESDLVQELKQHNARLVEYLRDPQVLEKLLKYVVAPKLEPVASPDDDEEEEDGDEKAKNILRASTASESSSRAGDTSHEDSEKKRNRYAFISTEILSSDTWSMYDALMESKSLLRDFWQFLKRDTPLDPLQASYFTKVNESLFDKKTEEMLDLLKSMEGAVQDILRHVDCPMIMDLLLKIISLERTENGQGIVEWLYTQDVMSALISFLSPDHSWATQTSAADFIKAIITVSANASQNEQTCIGPNELTRQLVSQPCIEQLIKYMLGGGNPLTCGVGIIIEVIRKNNSDYDPEGVDINAAPSSRDPIYLGTLLRLFAQHVPDFMNLILNVPAQKQNLSSTFGDKIEPLGFDRFKTCELMAELLHCSNMMLLNEQGAEDLIAARDAQRHRLRAEGQLLPVSSNEPAQGEDLSLRASQLSAPDQGRRLEVMNVSADDDGFEEVSHAADEDNTHGILELPDAPAQPSNSLVDKDDDDFVDEPLTSPKLEPDLVVAPLSPSKKAGEAVGGGEAKPDVPASDSRAESVQVKPEESLAGEPDNRETEKAAATDDTTATPDTENPKTETTPVPVEAEPPGSEEMSPHPEDTPAPLFSKENSSAPSEKPPPSGQQAAGAPVTEVRAQDLDSVEGNAANTPARQSAQQTGDTSAAAAEAAKSTSEPPAQPKPVVGDYLKMQFVEYRVVPTILSFFFRYPWNNFLHNVVYDIVQQVFNGPMDRGYNSTLAISLFETADITNQIINGQRASERSQAVNKTRMGYMGHLTLIAEEVVKFTERHPPELLSEVVLEKVMAQDWVNYVEGALAETRERDNAILGGVRPEVAMNRASGQGLMGGNFSGLSSIGLGGGGSSALADAGLNGGSDVADGSGGGGSGIGPFAISSGTLMSGFGSSSDEDEDEEQDTEEDVNNEFRAYTDPMNADNNSMHPPSIPPPPPPPPPLNIPPSRARLQLAARLAMNKRNAASSGTSNGGQEGTSPPTADEATGSGVFSLPNTSASDRLRNPFADYDDDDEDNSGSGSSDGEADNVEGDEGLGAGNTSWQRGSWWRGVVRGTRGGGRRTGGRDEGDAHDVEIERFGDGRDDDSSDEEGGRRLGEDEYIEDEEFGDFAMPEVEERVSGGAASGIEPSRESVIHKPTAVHPTASTLKSSPFTSLWPFSREKKEGEEATQGEGSNPRTVTRSAQESSGGITEEPVELTREEEEAVIDEDGKKIDRAVEATRRTSIEDPDEDEVDVGEEVIVHRTAGVR</sequence>
<evidence type="ECO:0000256" key="2">
    <source>
        <dbReference type="ARBA" id="ARBA00023306"/>
    </source>
</evidence>
<feature type="region of interest" description="Disordered" evidence="3">
    <location>
        <begin position="70"/>
        <end position="112"/>
    </location>
</feature>
<reference evidence="4" key="2">
    <citation type="submission" date="2023-05" db="EMBL/GenBank/DDBJ databases">
        <authorList>
            <consortium name="Lawrence Berkeley National Laboratory"/>
            <person name="Steindorff A."/>
            <person name="Hensen N."/>
            <person name="Bonometti L."/>
            <person name="Westerberg I."/>
            <person name="Brannstrom I.O."/>
            <person name="Guillou S."/>
            <person name="Cros-Aarteil S."/>
            <person name="Calhoun S."/>
            <person name="Haridas S."/>
            <person name="Kuo A."/>
            <person name="Mondo S."/>
            <person name="Pangilinan J."/>
            <person name="Riley R."/>
            <person name="Labutti K."/>
            <person name="Andreopoulos B."/>
            <person name="Lipzen A."/>
            <person name="Chen C."/>
            <person name="Yanf M."/>
            <person name="Daum C."/>
            <person name="Ng V."/>
            <person name="Clum A."/>
            <person name="Ohm R."/>
            <person name="Martin F."/>
            <person name="Silar P."/>
            <person name="Natvig D."/>
            <person name="Lalanne C."/>
            <person name="Gautier V."/>
            <person name="Ament-Velasquez S.L."/>
            <person name="Kruys A."/>
            <person name="Hutchinson M.I."/>
            <person name="Powell A.J."/>
            <person name="Barry K."/>
            <person name="Miller A.N."/>
            <person name="Grigoriev I.V."/>
            <person name="Debuchy R."/>
            <person name="Gladieux P."/>
            <person name="Thoren M.H."/>
            <person name="Johannesson H."/>
        </authorList>
    </citation>
    <scope>NUCLEOTIDE SEQUENCE</scope>
    <source>
        <strain evidence="4">CBS 359.72</strain>
    </source>
</reference>
<evidence type="ECO:0000313" key="4">
    <source>
        <dbReference type="EMBL" id="KAK4244941.1"/>
    </source>
</evidence>
<gene>
    <name evidence="4" type="ORF">C7999DRAFT_43468</name>
</gene>
<feature type="compositionally biased region" description="Low complexity" evidence="3">
    <location>
        <begin position="672"/>
        <end position="686"/>
    </location>
</feature>
<dbReference type="GO" id="GO:0005829">
    <property type="term" value="C:cytosol"/>
    <property type="evidence" value="ECO:0007669"/>
    <property type="project" value="TreeGrafter"/>
</dbReference>
<feature type="compositionally biased region" description="Acidic residues" evidence="3">
    <location>
        <begin position="1118"/>
        <end position="1127"/>
    </location>
</feature>
<name>A0AAN7CMN7_9PEZI</name>
<dbReference type="GO" id="GO:0019903">
    <property type="term" value="F:protein phosphatase binding"/>
    <property type="evidence" value="ECO:0007669"/>
    <property type="project" value="InterPro"/>
</dbReference>
<feature type="region of interest" description="Disordered" evidence="3">
    <location>
        <begin position="482"/>
        <end position="642"/>
    </location>
</feature>
<dbReference type="AlphaFoldDB" id="A0AAN7CMN7"/>
<dbReference type="Proteomes" id="UP001303647">
    <property type="component" value="Unassembled WGS sequence"/>
</dbReference>
<feature type="region of interest" description="Disordered" evidence="3">
    <location>
        <begin position="890"/>
        <end position="1232"/>
    </location>
</feature>
<feature type="compositionally biased region" description="Polar residues" evidence="3">
    <location>
        <begin position="1191"/>
        <end position="1209"/>
    </location>
</feature>
<dbReference type="EMBL" id="MU857718">
    <property type="protein sequence ID" value="KAK4244941.1"/>
    <property type="molecule type" value="Genomic_DNA"/>
</dbReference>
<organism evidence="4 5">
    <name type="scientific">Corynascus novoguineensis</name>
    <dbReference type="NCBI Taxonomy" id="1126955"/>
    <lineage>
        <taxon>Eukaryota</taxon>
        <taxon>Fungi</taxon>
        <taxon>Dikarya</taxon>
        <taxon>Ascomycota</taxon>
        <taxon>Pezizomycotina</taxon>
        <taxon>Sordariomycetes</taxon>
        <taxon>Sordariomycetidae</taxon>
        <taxon>Sordariales</taxon>
        <taxon>Chaetomiaceae</taxon>
        <taxon>Corynascus</taxon>
    </lineage>
</organism>
<feature type="compositionally biased region" description="Low complexity" evidence="3">
    <location>
        <begin position="965"/>
        <end position="978"/>
    </location>
</feature>
<dbReference type="PANTHER" id="PTHR12634:SF8">
    <property type="entry name" value="FIERY MOUNTAIN, ISOFORM D"/>
    <property type="match status" value="1"/>
</dbReference>
<dbReference type="Pfam" id="PF04499">
    <property type="entry name" value="SAPS"/>
    <property type="match status" value="1"/>
</dbReference>
<feature type="compositionally biased region" description="Acidic residues" evidence="3">
    <location>
        <begin position="1044"/>
        <end position="1053"/>
    </location>
</feature>
<dbReference type="GO" id="GO:0005634">
    <property type="term" value="C:nucleus"/>
    <property type="evidence" value="ECO:0007669"/>
    <property type="project" value="TreeGrafter"/>
</dbReference>
<comment type="caution">
    <text evidence="4">The sequence shown here is derived from an EMBL/GenBank/DDBJ whole genome shotgun (WGS) entry which is preliminary data.</text>
</comment>
<evidence type="ECO:0000313" key="5">
    <source>
        <dbReference type="Proteomes" id="UP001303647"/>
    </source>
</evidence>
<feature type="compositionally biased region" description="Acidic residues" evidence="3">
    <location>
        <begin position="915"/>
        <end position="930"/>
    </location>
</feature>
<feature type="compositionally biased region" description="Pro residues" evidence="3">
    <location>
        <begin position="950"/>
        <end position="964"/>
    </location>
</feature>
<evidence type="ECO:0000256" key="3">
    <source>
        <dbReference type="SAM" id="MobiDB-lite"/>
    </source>
</evidence>
<dbReference type="InterPro" id="IPR007587">
    <property type="entry name" value="SAPS"/>
</dbReference>
<feature type="compositionally biased region" description="Acidic residues" evidence="3">
    <location>
        <begin position="1213"/>
        <end position="1227"/>
    </location>
</feature>
<feature type="compositionally biased region" description="Low complexity" evidence="3">
    <location>
        <begin position="575"/>
        <end position="601"/>
    </location>
</feature>